<dbReference type="Gramene" id="PGSC0003DMT400089265">
    <property type="protein sequence ID" value="PGSC0003DMT400089265"/>
    <property type="gene ID" value="PGSC0003DMG400038836"/>
</dbReference>
<dbReference type="Proteomes" id="UP000011115">
    <property type="component" value="Unassembled WGS sequence"/>
</dbReference>
<proteinExistence type="predicted"/>
<dbReference type="AlphaFoldDB" id="M1DHT3"/>
<keyword evidence="2" id="KW-1185">Reference proteome</keyword>
<organism evidence="1 2">
    <name type="scientific">Solanum tuberosum</name>
    <name type="common">Potato</name>
    <dbReference type="NCBI Taxonomy" id="4113"/>
    <lineage>
        <taxon>Eukaryota</taxon>
        <taxon>Viridiplantae</taxon>
        <taxon>Streptophyta</taxon>
        <taxon>Embryophyta</taxon>
        <taxon>Tracheophyta</taxon>
        <taxon>Spermatophyta</taxon>
        <taxon>Magnoliopsida</taxon>
        <taxon>eudicotyledons</taxon>
        <taxon>Gunneridae</taxon>
        <taxon>Pentapetalae</taxon>
        <taxon>asterids</taxon>
        <taxon>lamiids</taxon>
        <taxon>Solanales</taxon>
        <taxon>Solanaceae</taxon>
        <taxon>Solanoideae</taxon>
        <taxon>Solaneae</taxon>
        <taxon>Solanum</taxon>
    </lineage>
</organism>
<dbReference type="HOGENOM" id="CLU_2459048_0_0_1"/>
<protein>
    <submittedName>
        <fullName evidence="1">Uncharacterized protein</fullName>
    </submittedName>
</protein>
<name>M1DHT3_SOLTU</name>
<reference evidence="2" key="1">
    <citation type="journal article" date="2011" name="Nature">
        <title>Genome sequence and analysis of the tuber crop potato.</title>
        <authorList>
            <consortium name="The Potato Genome Sequencing Consortium"/>
        </authorList>
    </citation>
    <scope>NUCLEOTIDE SEQUENCE [LARGE SCALE GENOMIC DNA]</scope>
    <source>
        <strain evidence="2">cv. DM1-3 516 R44</strain>
    </source>
</reference>
<dbReference type="InParanoid" id="M1DHT3"/>
<dbReference type="EnsemblPlants" id="PGSC0003DMT400089265">
    <property type="protein sequence ID" value="PGSC0003DMT400089265"/>
    <property type="gene ID" value="PGSC0003DMG400038836"/>
</dbReference>
<sequence length="89" mass="10094">MLRLGERRKGKIRQERSSLIVDFAKDSILRGLRASQSTPSHSLNFKGWRPAPLRAPRTPVFPISSPSFRTSSLATYLCFLVDSNTLKYI</sequence>
<dbReference type="PaxDb" id="4113-PGSC0003DMT400089265"/>
<accession>M1DHT3</accession>
<reference evidence="1" key="2">
    <citation type="submission" date="2015-06" db="UniProtKB">
        <authorList>
            <consortium name="EnsemblPlants"/>
        </authorList>
    </citation>
    <scope>IDENTIFICATION</scope>
    <source>
        <strain evidence="1">DM1-3 516 R44</strain>
    </source>
</reference>
<evidence type="ECO:0000313" key="1">
    <source>
        <dbReference type="EnsemblPlants" id="PGSC0003DMT400089265"/>
    </source>
</evidence>
<evidence type="ECO:0000313" key="2">
    <source>
        <dbReference type="Proteomes" id="UP000011115"/>
    </source>
</evidence>